<dbReference type="PANTHER" id="PTHR21615:SF2">
    <property type="entry name" value="CYCLIN N-TERMINAL DOMAIN-CONTAINING PROTEIN 1"/>
    <property type="match status" value="1"/>
</dbReference>
<feature type="domain" description="Cyclin N-terminal" evidence="1">
    <location>
        <begin position="56"/>
        <end position="180"/>
    </location>
</feature>
<protein>
    <recommendedName>
        <fullName evidence="1">Cyclin N-terminal domain-containing protein</fullName>
    </recommendedName>
</protein>
<comment type="caution">
    <text evidence="2">The sequence shown here is derived from an EMBL/GenBank/DDBJ whole genome shotgun (WGS) entry which is preliminary data.</text>
</comment>
<dbReference type="AlphaFoldDB" id="A0ABD1IVJ3"/>
<accession>A0ABD1IVJ3</accession>
<proteinExistence type="predicted"/>
<dbReference type="EMBL" id="JBHFQA010000023">
    <property type="protein sequence ID" value="KAL2078654.1"/>
    <property type="molecule type" value="Genomic_DNA"/>
</dbReference>
<evidence type="ECO:0000313" key="3">
    <source>
        <dbReference type="Proteomes" id="UP001591681"/>
    </source>
</evidence>
<dbReference type="Proteomes" id="UP001591681">
    <property type="component" value="Unassembled WGS sequence"/>
</dbReference>
<sequence length="311" mass="35024">MTTRPLPSLSCEQPKNIKFREVTFDILSDFLTNIHTQNILNVRSLSENCGNFKSPEVVEYVFILCKEFKLDPLVGYNAVEILERFMIKHIEDQLSCPNVSGASGGGDGKIEELVFQSIRPKFPLLILSCVQLASKLSLHCNIVDNNMAMKFVQSAGYTITKEKLMSSELMVLKTLNFSLSATNPLTYVETLLEVLHHNEPWVVLEDMHHLCMAVLQFTYLKRTPVYQALIRIVSRGSGLSQEHRERFVAITEDCMLLSVGVIAVAAYIIDVSTWEQVAQELSLITGVSMQSVMEFAYVILMHVTNNTDVLV</sequence>
<dbReference type="SUPFAM" id="SSF47954">
    <property type="entry name" value="Cyclin-like"/>
    <property type="match status" value="1"/>
</dbReference>
<evidence type="ECO:0000313" key="2">
    <source>
        <dbReference type="EMBL" id="KAL2078654.1"/>
    </source>
</evidence>
<name>A0ABD1IVJ3_9TELE</name>
<evidence type="ECO:0000259" key="1">
    <source>
        <dbReference type="Pfam" id="PF00134"/>
    </source>
</evidence>
<dbReference type="CDD" id="cd20541">
    <property type="entry name" value="CYCLIN_CNTD1"/>
    <property type="match status" value="1"/>
</dbReference>
<dbReference type="InterPro" id="IPR006671">
    <property type="entry name" value="Cyclin_N"/>
</dbReference>
<dbReference type="Pfam" id="PF00134">
    <property type="entry name" value="Cyclin_N"/>
    <property type="match status" value="1"/>
</dbReference>
<dbReference type="InterPro" id="IPR036915">
    <property type="entry name" value="Cyclin-like_sf"/>
</dbReference>
<dbReference type="PANTHER" id="PTHR21615">
    <property type="entry name" value="CYCLIN N-TERMINAL DOMAIN-CONTAINING PROTEIN 1"/>
    <property type="match status" value="1"/>
</dbReference>
<gene>
    <name evidence="2" type="ORF">ACEWY4_026339</name>
</gene>
<keyword evidence="3" id="KW-1185">Reference proteome</keyword>
<dbReference type="Gene3D" id="1.10.472.10">
    <property type="entry name" value="Cyclin-like"/>
    <property type="match status" value="1"/>
</dbReference>
<reference evidence="2 3" key="1">
    <citation type="submission" date="2024-09" db="EMBL/GenBank/DDBJ databases">
        <title>A chromosome-level genome assembly of Gray's grenadier anchovy, Coilia grayii.</title>
        <authorList>
            <person name="Fu Z."/>
        </authorList>
    </citation>
    <scope>NUCLEOTIDE SEQUENCE [LARGE SCALE GENOMIC DNA]</scope>
    <source>
        <strain evidence="2">G4</strain>
        <tissue evidence="2">Muscle</tissue>
    </source>
</reference>
<organism evidence="2 3">
    <name type="scientific">Coilia grayii</name>
    <name type="common">Gray's grenadier anchovy</name>
    <dbReference type="NCBI Taxonomy" id="363190"/>
    <lineage>
        <taxon>Eukaryota</taxon>
        <taxon>Metazoa</taxon>
        <taxon>Chordata</taxon>
        <taxon>Craniata</taxon>
        <taxon>Vertebrata</taxon>
        <taxon>Euteleostomi</taxon>
        <taxon>Actinopterygii</taxon>
        <taxon>Neopterygii</taxon>
        <taxon>Teleostei</taxon>
        <taxon>Clupei</taxon>
        <taxon>Clupeiformes</taxon>
        <taxon>Clupeoidei</taxon>
        <taxon>Engraulidae</taxon>
        <taxon>Coilinae</taxon>
        <taxon>Coilia</taxon>
    </lineage>
</organism>